<protein>
    <submittedName>
        <fullName evidence="1">Uncharacterized protein</fullName>
    </submittedName>
</protein>
<dbReference type="GeneID" id="123404556"/>
<accession>A0A8I7B222</accession>
<dbReference type="Gramene" id="HORVU.MOREX.r2.1HG0004340.1">
    <property type="protein sequence ID" value="HORVU.MOREX.r2.1HG0004340.1"/>
    <property type="gene ID" value="HORVU.MOREX.r2.1HG0004340"/>
</dbReference>
<dbReference type="Gramene" id="HORVU.MOREX.r3.1HG0005730.1">
    <property type="protein sequence ID" value="HORVU.MOREX.r3.1HG0005730.1"/>
    <property type="gene ID" value="HORVU.MOREX.r3.1HG0005730"/>
</dbReference>
<dbReference type="OrthoDB" id="645153at2759"/>
<sequence length="170" mass="18260">MSDTVVITLAVDKSSAIQWPGISKGTSSTGGIESVMFTYKFMEDQPVVSTDVQGREVEPCADMVDNAVSVPQTDEGTAAADCMRTADREVDVCARESRGHVADVCSEAQLMAGNSVVYLDDEGPVARLFQWVAGLCGGNWDFAVHACPEAQLIGDNPVIYQNGLVQWLLR</sequence>
<reference evidence="1" key="3">
    <citation type="submission" date="2022-01" db="UniProtKB">
        <authorList>
            <consortium name="EnsemblPlants"/>
        </authorList>
    </citation>
    <scope>IDENTIFICATION</scope>
    <source>
        <strain evidence="1">subsp. vulgare</strain>
    </source>
</reference>
<dbReference type="EnsemblPlants" id="HORVU.MOREX.r3.1HG0005730.1">
    <property type="protein sequence ID" value="HORVU.MOREX.r3.1HG0005730.1"/>
    <property type="gene ID" value="HORVU.MOREX.r3.1HG0005730"/>
</dbReference>
<keyword evidence="2" id="KW-1185">Reference proteome</keyword>
<reference evidence="2" key="1">
    <citation type="journal article" date="2012" name="Nature">
        <title>A physical, genetic and functional sequence assembly of the barley genome.</title>
        <authorList>
            <consortium name="The International Barley Genome Sequencing Consortium"/>
            <person name="Mayer K.F."/>
            <person name="Waugh R."/>
            <person name="Brown J.W."/>
            <person name="Schulman A."/>
            <person name="Langridge P."/>
            <person name="Platzer M."/>
            <person name="Fincher G.B."/>
            <person name="Muehlbauer G.J."/>
            <person name="Sato K."/>
            <person name="Close T.J."/>
            <person name="Wise R.P."/>
            <person name="Stein N."/>
        </authorList>
    </citation>
    <scope>NUCLEOTIDE SEQUENCE [LARGE SCALE GENOMIC DNA]</scope>
    <source>
        <strain evidence="2">cv. Morex</strain>
    </source>
</reference>
<reference evidence="1" key="2">
    <citation type="submission" date="2020-10" db="EMBL/GenBank/DDBJ databases">
        <authorList>
            <person name="Scholz U."/>
            <person name="Mascher M."/>
            <person name="Fiebig A."/>
        </authorList>
    </citation>
    <scope>NUCLEOTIDE SEQUENCE [LARGE SCALE GENOMIC DNA]</scope>
    <source>
        <strain evidence="1">cv. Morex</strain>
    </source>
</reference>
<evidence type="ECO:0000313" key="1">
    <source>
        <dbReference type="EnsemblPlants" id="HORVU.MOREX.r3.1HG0005730.1"/>
    </source>
</evidence>
<gene>
    <name evidence="1" type="primary">LOC123404556</name>
</gene>
<evidence type="ECO:0000313" key="2">
    <source>
        <dbReference type="Proteomes" id="UP000011116"/>
    </source>
</evidence>
<name>A0A8I7B222_HORVV</name>
<dbReference type="Proteomes" id="UP000011116">
    <property type="component" value="Chromosome 1H"/>
</dbReference>
<dbReference type="KEGG" id="hvg:123404556"/>
<organism evidence="1 2">
    <name type="scientific">Hordeum vulgare subsp. vulgare</name>
    <name type="common">Domesticated barley</name>
    <dbReference type="NCBI Taxonomy" id="112509"/>
    <lineage>
        <taxon>Eukaryota</taxon>
        <taxon>Viridiplantae</taxon>
        <taxon>Streptophyta</taxon>
        <taxon>Embryophyta</taxon>
        <taxon>Tracheophyta</taxon>
        <taxon>Spermatophyta</taxon>
        <taxon>Magnoliopsida</taxon>
        <taxon>Liliopsida</taxon>
        <taxon>Poales</taxon>
        <taxon>Poaceae</taxon>
        <taxon>BOP clade</taxon>
        <taxon>Pooideae</taxon>
        <taxon>Triticodae</taxon>
        <taxon>Triticeae</taxon>
        <taxon>Hordeinae</taxon>
        <taxon>Hordeum</taxon>
    </lineage>
</organism>
<dbReference type="RefSeq" id="XP_044954431.1">
    <property type="nucleotide sequence ID" value="XM_045098496.1"/>
</dbReference>
<dbReference type="AlphaFoldDB" id="A0A8I7B222"/>
<proteinExistence type="predicted"/>